<evidence type="ECO:0000313" key="1">
    <source>
        <dbReference type="EMBL" id="CAG8621504.1"/>
    </source>
</evidence>
<keyword evidence="2" id="KW-1185">Reference proteome</keyword>
<feature type="non-terminal residue" evidence="1">
    <location>
        <position position="1"/>
    </location>
</feature>
<reference evidence="1" key="1">
    <citation type="submission" date="2021-06" db="EMBL/GenBank/DDBJ databases">
        <authorList>
            <person name="Kallberg Y."/>
            <person name="Tangrot J."/>
            <person name="Rosling A."/>
        </authorList>
    </citation>
    <scope>NUCLEOTIDE SEQUENCE</scope>
    <source>
        <strain evidence="1">IL203A</strain>
    </source>
</reference>
<sequence length="39" mass="4137">ACPHAIVGDYALKTIPTVLNSLLSEPRVFAVLTIVEDVA</sequence>
<dbReference type="EMBL" id="CAJVPU010012225">
    <property type="protein sequence ID" value="CAG8621504.1"/>
    <property type="molecule type" value="Genomic_DNA"/>
</dbReference>
<protein>
    <submittedName>
        <fullName evidence="1">2441_t:CDS:1</fullName>
    </submittedName>
</protein>
<proteinExistence type="predicted"/>
<gene>
    <name evidence="1" type="ORF">DHETER_LOCUS8034</name>
</gene>
<name>A0ACA9N0S0_9GLOM</name>
<accession>A0ACA9N0S0</accession>
<organism evidence="1 2">
    <name type="scientific">Dentiscutata heterogama</name>
    <dbReference type="NCBI Taxonomy" id="1316150"/>
    <lineage>
        <taxon>Eukaryota</taxon>
        <taxon>Fungi</taxon>
        <taxon>Fungi incertae sedis</taxon>
        <taxon>Mucoromycota</taxon>
        <taxon>Glomeromycotina</taxon>
        <taxon>Glomeromycetes</taxon>
        <taxon>Diversisporales</taxon>
        <taxon>Gigasporaceae</taxon>
        <taxon>Dentiscutata</taxon>
    </lineage>
</organism>
<evidence type="ECO:0000313" key="2">
    <source>
        <dbReference type="Proteomes" id="UP000789702"/>
    </source>
</evidence>
<dbReference type="Proteomes" id="UP000789702">
    <property type="component" value="Unassembled WGS sequence"/>
</dbReference>
<comment type="caution">
    <text evidence="1">The sequence shown here is derived from an EMBL/GenBank/DDBJ whole genome shotgun (WGS) entry which is preliminary data.</text>
</comment>